<protein>
    <recommendedName>
        <fullName evidence="4">cystathionine gamma-lyase</fullName>
        <ecNumber evidence="4">4.4.1.1</ecNumber>
    </recommendedName>
    <alternativeName>
        <fullName evidence="7">Gamma-cystathionase</fullName>
    </alternativeName>
</protein>
<evidence type="ECO:0000256" key="1">
    <source>
        <dbReference type="ARBA" id="ARBA00001933"/>
    </source>
</evidence>
<evidence type="ECO:0000256" key="4">
    <source>
        <dbReference type="ARBA" id="ARBA00012085"/>
    </source>
</evidence>
<dbReference type="Gene3D" id="3.90.1150.10">
    <property type="entry name" value="Aspartate Aminotransferase, domain 1"/>
    <property type="match status" value="1"/>
</dbReference>
<evidence type="ECO:0000256" key="7">
    <source>
        <dbReference type="ARBA" id="ARBA00029853"/>
    </source>
</evidence>
<dbReference type="FunFam" id="3.40.640.10:FF:000009">
    <property type="entry name" value="Cystathionine gamma-synthase homolog"/>
    <property type="match status" value="1"/>
</dbReference>
<dbReference type="OMA" id="YKQDGVG"/>
<proteinExistence type="inferred from homology"/>
<evidence type="ECO:0000313" key="10">
    <source>
        <dbReference type="EMBL" id="SSX00601.1"/>
    </source>
</evidence>
<dbReference type="VEuPathDB" id="VectorBase:CSON003168"/>
<accession>A0A336LVE5</accession>
<sequence length="416" mass="46800">MLDPAEMQKYLNVDDEMDRYSKNRPKSFSSRAIHSGQDPEQWTSRAIVPPIHMSVPYFLDDMVAPSDGYYYSRTSNPTRSCLEKCLADLDDAKYALAYSSGLGAMSTVIQMLKTGDHILACYDIYGSTYQLFTDSAKNHGIEASFMDFRDISAIHSKIKANTKVIWIESATNPLLRIPDIKSIADMAHSVRSDILVIVDNTFLTSYFLRPLSLGADIVLYSLSKFMSGHSDCIMGALTMNNDDLYKRLKYLQNGGGAVPSPFDCYLVQRSLKTLDIRMMKHFKNALCIAKFLEAHKMIQKVIHPGLKSHPEHVLAIQQASGHSGMVAFYIKCHDQNTSIEFLKKFKMIKQAAGLGDIESTITLPAFMSSWPLPAEDRLKLEITHNLVRLSVGLEDPEDLINDLYQALLWLEDECGK</sequence>
<dbReference type="GO" id="GO:0004123">
    <property type="term" value="F:cystathionine gamma-lyase activity"/>
    <property type="evidence" value="ECO:0007669"/>
    <property type="project" value="TreeGrafter"/>
</dbReference>
<dbReference type="GO" id="GO:0019343">
    <property type="term" value="P:cysteine biosynthetic process via cystathionine"/>
    <property type="evidence" value="ECO:0007669"/>
    <property type="project" value="TreeGrafter"/>
</dbReference>
<keyword evidence="6" id="KW-0198">Cysteine biosynthesis</keyword>
<comment type="similarity">
    <text evidence="3 9">Belongs to the trans-sulfuration enzymes family.</text>
</comment>
<evidence type="ECO:0000256" key="3">
    <source>
        <dbReference type="ARBA" id="ARBA00009077"/>
    </source>
</evidence>
<evidence type="ECO:0000313" key="11">
    <source>
        <dbReference type="EMBL" id="SSX20981.1"/>
    </source>
</evidence>
<comment type="pathway">
    <text evidence="2">Amino-acid biosynthesis; L-cysteine biosynthesis; L-cysteine from L-homocysteine and L-serine: step 2/2.</text>
</comment>
<evidence type="ECO:0000256" key="5">
    <source>
        <dbReference type="ARBA" id="ARBA00022898"/>
    </source>
</evidence>
<dbReference type="PANTHER" id="PTHR11808">
    <property type="entry name" value="TRANS-SULFURATION ENZYME FAMILY MEMBER"/>
    <property type="match status" value="1"/>
</dbReference>
<dbReference type="PANTHER" id="PTHR11808:SF15">
    <property type="entry name" value="CYSTATHIONINE GAMMA-LYASE"/>
    <property type="match status" value="1"/>
</dbReference>
<dbReference type="GO" id="GO:0030170">
    <property type="term" value="F:pyridoxal phosphate binding"/>
    <property type="evidence" value="ECO:0007669"/>
    <property type="project" value="InterPro"/>
</dbReference>
<feature type="modified residue" description="N6-(pyridoxal phosphate)lysine" evidence="8">
    <location>
        <position position="224"/>
    </location>
</feature>
<dbReference type="GO" id="GO:0005737">
    <property type="term" value="C:cytoplasm"/>
    <property type="evidence" value="ECO:0007669"/>
    <property type="project" value="TreeGrafter"/>
</dbReference>
<reference evidence="11" key="2">
    <citation type="submission" date="2018-07" db="EMBL/GenBank/DDBJ databases">
        <authorList>
            <person name="Quirk P.G."/>
            <person name="Krulwich T.A."/>
        </authorList>
    </citation>
    <scope>NUCLEOTIDE SEQUENCE</scope>
</reference>
<dbReference type="InterPro" id="IPR000277">
    <property type="entry name" value="Cys/Met-Metab_PyrdxlP-dep_enz"/>
</dbReference>
<evidence type="ECO:0000256" key="8">
    <source>
        <dbReference type="PIRSR" id="PIRSR001434-2"/>
    </source>
</evidence>
<dbReference type="EC" id="4.4.1.1" evidence="4"/>
<dbReference type="CDD" id="cd00614">
    <property type="entry name" value="CGS_like"/>
    <property type="match status" value="1"/>
</dbReference>
<name>A0A336LVE5_CULSO</name>
<dbReference type="InterPro" id="IPR015424">
    <property type="entry name" value="PyrdxlP-dep_Trfase"/>
</dbReference>
<dbReference type="Gene3D" id="3.40.640.10">
    <property type="entry name" value="Type I PLP-dependent aspartate aminotransferase-like (Major domain)"/>
    <property type="match status" value="1"/>
</dbReference>
<evidence type="ECO:0000256" key="9">
    <source>
        <dbReference type="RuleBase" id="RU362118"/>
    </source>
</evidence>
<organism evidence="11">
    <name type="scientific">Culicoides sonorensis</name>
    <name type="common">Biting midge</name>
    <dbReference type="NCBI Taxonomy" id="179676"/>
    <lineage>
        <taxon>Eukaryota</taxon>
        <taxon>Metazoa</taxon>
        <taxon>Ecdysozoa</taxon>
        <taxon>Arthropoda</taxon>
        <taxon>Hexapoda</taxon>
        <taxon>Insecta</taxon>
        <taxon>Pterygota</taxon>
        <taxon>Neoptera</taxon>
        <taxon>Endopterygota</taxon>
        <taxon>Diptera</taxon>
        <taxon>Nematocera</taxon>
        <taxon>Chironomoidea</taxon>
        <taxon>Ceratopogonidae</taxon>
        <taxon>Ceratopogoninae</taxon>
        <taxon>Culicoides</taxon>
        <taxon>Monoculicoides</taxon>
    </lineage>
</organism>
<reference evidence="10" key="1">
    <citation type="submission" date="2018-04" db="EMBL/GenBank/DDBJ databases">
        <authorList>
            <person name="Go L.Y."/>
            <person name="Mitchell J.A."/>
        </authorList>
    </citation>
    <scope>NUCLEOTIDE SEQUENCE</scope>
    <source>
        <tissue evidence="10">Whole organism</tissue>
    </source>
</reference>
<dbReference type="EMBL" id="UFQS01000155">
    <property type="protein sequence ID" value="SSX00601.1"/>
    <property type="molecule type" value="Genomic_DNA"/>
</dbReference>
<dbReference type="AlphaFoldDB" id="A0A336LVE5"/>
<dbReference type="SUPFAM" id="SSF53383">
    <property type="entry name" value="PLP-dependent transferases"/>
    <property type="match status" value="1"/>
</dbReference>
<dbReference type="EMBL" id="UFQT01000155">
    <property type="protein sequence ID" value="SSX20981.1"/>
    <property type="molecule type" value="Genomic_DNA"/>
</dbReference>
<dbReference type="PIRSF" id="PIRSF001434">
    <property type="entry name" value="CGS"/>
    <property type="match status" value="1"/>
</dbReference>
<keyword evidence="6" id="KW-0028">Amino-acid biosynthesis</keyword>
<dbReference type="Pfam" id="PF01053">
    <property type="entry name" value="Cys_Met_Meta_PP"/>
    <property type="match status" value="1"/>
</dbReference>
<dbReference type="InterPro" id="IPR015422">
    <property type="entry name" value="PyrdxlP-dep_Trfase_small"/>
</dbReference>
<evidence type="ECO:0000256" key="6">
    <source>
        <dbReference type="ARBA" id="ARBA00023192"/>
    </source>
</evidence>
<dbReference type="GO" id="GO:0019346">
    <property type="term" value="P:transsulfuration"/>
    <property type="evidence" value="ECO:0007669"/>
    <property type="project" value="InterPro"/>
</dbReference>
<keyword evidence="5 8" id="KW-0663">Pyridoxal phosphate</keyword>
<evidence type="ECO:0000256" key="2">
    <source>
        <dbReference type="ARBA" id="ARBA00005038"/>
    </source>
</evidence>
<dbReference type="UniPathway" id="UPA00136">
    <property type="reaction ID" value="UER00202"/>
</dbReference>
<gene>
    <name evidence="11" type="primary">CSON003168</name>
</gene>
<comment type="cofactor">
    <cofactor evidence="1 9">
        <name>pyridoxal 5'-phosphate</name>
        <dbReference type="ChEBI" id="CHEBI:597326"/>
    </cofactor>
</comment>
<dbReference type="InterPro" id="IPR015421">
    <property type="entry name" value="PyrdxlP-dep_Trfase_major"/>
</dbReference>